<keyword evidence="3" id="KW-1185">Reference proteome</keyword>
<reference evidence="2 3" key="1">
    <citation type="submission" date="2018-05" db="EMBL/GenBank/DDBJ databases">
        <title>Genome sequencing and assembly of the regulated plant pathogen Lachnellula willkommii and related sister species for the development of diagnostic species identification markers.</title>
        <authorList>
            <person name="Giroux E."/>
            <person name="Bilodeau G."/>
        </authorList>
    </citation>
    <scope>NUCLEOTIDE SEQUENCE [LARGE SCALE GENOMIC DNA]</scope>
    <source>
        <strain evidence="2 3">CBS 160.35</strain>
    </source>
</reference>
<name>A0A8H8RQR1_9HELO</name>
<accession>A0A8H8RQR1</accession>
<dbReference type="InterPro" id="IPR013169">
    <property type="entry name" value="mRNA_splic_Cwf18-like"/>
</dbReference>
<feature type="compositionally biased region" description="Low complexity" evidence="1">
    <location>
        <begin position="159"/>
        <end position="170"/>
    </location>
</feature>
<feature type="compositionally biased region" description="Basic residues" evidence="1">
    <location>
        <begin position="18"/>
        <end position="28"/>
    </location>
</feature>
<feature type="region of interest" description="Disordered" evidence="1">
    <location>
        <begin position="156"/>
        <end position="207"/>
    </location>
</feature>
<feature type="compositionally biased region" description="Acidic residues" evidence="1">
    <location>
        <begin position="192"/>
        <end position="207"/>
    </location>
</feature>
<gene>
    <name evidence="2" type="primary">cwf18</name>
    <name evidence="2" type="ORF">LOCC1_G005207</name>
</gene>
<dbReference type="AlphaFoldDB" id="A0A8H8RQR1"/>
<protein>
    <submittedName>
        <fullName evidence="2">Pre-mRNA-splicing factor</fullName>
    </submittedName>
</protein>
<dbReference type="Proteomes" id="UP000443090">
    <property type="component" value="Unassembled WGS sequence"/>
</dbReference>
<sequence length="207" mass="23121">MSSTHASLGAAADERKARLAKLKSLKRKQPSDEIVAPESTRSPSPPAEPDVTKLHLSGRNYDPEAKGPKLGFEAPPTLALEKTLEQQAREVEEEIRRKAEEEEQDDKGVDLFKLQPKKPNWDLKRDLDKKLEILNVRTENAIAKMVRERIEGAQQAATVKSGKGAVSASKGGDEVGMEGVALVESVKLREREEEEDERREKEDEEMQ</sequence>
<evidence type="ECO:0000256" key="1">
    <source>
        <dbReference type="SAM" id="MobiDB-lite"/>
    </source>
</evidence>
<feature type="region of interest" description="Disordered" evidence="1">
    <location>
        <begin position="1"/>
        <end position="113"/>
    </location>
</feature>
<dbReference type="PANTHER" id="PTHR31551">
    <property type="entry name" value="PRE-MRNA-SPLICING FACTOR CWF18"/>
    <property type="match status" value="1"/>
</dbReference>
<evidence type="ECO:0000313" key="3">
    <source>
        <dbReference type="Proteomes" id="UP000443090"/>
    </source>
</evidence>
<dbReference type="EMBL" id="QGMI01000586">
    <property type="protein sequence ID" value="TVY38649.1"/>
    <property type="molecule type" value="Genomic_DNA"/>
</dbReference>
<proteinExistence type="predicted"/>
<dbReference type="Pfam" id="PF08315">
    <property type="entry name" value="cwf18"/>
    <property type="match status" value="1"/>
</dbReference>
<dbReference type="PANTHER" id="PTHR31551:SF1">
    <property type="entry name" value="COILED-COIL DOMAIN-CONTAINING PROTEIN 12"/>
    <property type="match status" value="1"/>
</dbReference>
<dbReference type="OrthoDB" id="10261348at2759"/>
<feature type="compositionally biased region" description="Basic and acidic residues" evidence="1">
    <location>
        <begin position="82"/>
        <end position="110"/>
    </location>
</feature>
<dbReference type="GO" id="GO:0005684">
    <property type="term" value="C:U2-type spliceosomal complex"/>
    <property type="evidence" value="ECO:0007669"/>
    <property type="project" value="TreeGrafter"/>
</dbReference>
<organism evidence="2 3">
    <name type="scientific">Lachnellula occidentalis</name>
    <dbReference type="NCBI Taxonomy" id="215460"/>
    <lineage>
        <taxon>Eukaryota</taxon>
        <taxon>Fungi</taxon>
        <taxon>Dikarya</taxon>
        <taxon>Ascomycota</taxon>
        <taxon>Pezizomycotina</taxon>
        <taxon>Leotiomycetes</taxon>
        <taxon>Helotiales</taxon>
        <taxon>Lachnaceae</taxon>
        <taxon>Lachnellula</taxon>
    </lineage>
</organism>
<evidence type="ECO:0000313" key="2">
    <source>
        <dbReference type="EMBL" id="TVY38649.1"/>
    </source>
</evidence>
<dbReference type="GO" id="GO:0071014">
    <property type="term" value="C:post-mRNA release spliceosomal complex"/>
    <property type="evidence" value="ECO:0007669"/>
    <property type="project" value="TreeGrafter"/>
</dbReference>
<comment type="caution">
    <text evidence="2">The sequence shown here is derived from an EMBL/GenBank/DDBJ whole genome shotgun (WGS) entry which is preliminary data.</text>
</comment>